<comment type="caution">
    <text evidence="2">The sequence shown here is derived from an EMBL/GenBank/DDBJ whole genome shotgun (WGS) entry which is preliminary data.</text>
</comment>
<evidence type="ECO:0000256" key="1">
    <source>
        <dbReference type="SAM" id="Phobius"/>
    </source>
</evidence>
<protein>
    <submittedName>
        <fullName evidence="2">Uncharacterized protein</fullName>
    </submittedName>
</protein>
<evidence type="ECO:0000313" key="2">
    <source>
        <dbReference type="EMBL" id="KAF0821430.1"/>
    </source>
</evidence>
<evidence type="ECO:0000313" key="3">
    <source>
        <dbReference type="Proteomes" id="UP000465778"/>
    </source>
</evidence>
<feature type="non-terminal residue" evidence="2">
    <location>
        <position position="1"/>
    </location>
</feature>
<organism evidence="2 3">
    <name type="scientific">Cytobacillus firmus</name>
    <name type="common">Bacillus firmus</name>
    <dbReference type="NCBI Taxonomy" id="1399"/>
    <lineage>
        <taxon>Bacteria</taxon>
        <taxon>Bacillati</taxon>
        <taxon>Bacillota</taxon>
        <taxon>Bacilli</taxon>
        <taxon>Bacillales</taxon>
        <taxon>Bacillaceae</taxon>
        <taxon>Cytobacillus</taxon>
    </lineage>
</organism>
<name>A0A800MSF0_CYTFI</name>
<dbReference type="RefSeq" id="WP_236564796.1">
    <property type="nucleotide sequence ID" value="NZ_VDEM01000109.1"/>
</dbReference>
<keyword evidence="1" id="KW-0812">Transmembrane</keyword>
<proteinExistence type="predicted"/>
<gene>
    <name evidence="2" type="ORF">KIS1582_4874</name>
</gene>
<feature type="transmembrane region" description="Helical" evidence="1">
    <location>
        <begin position="38"/>
        <end position="56"/>
    </location>
</feature>
<dbReference type="AlphaFoldDB" id="A0A800MSF0"/>
<keyword evidence="1" id="KW-0472">Membrane</keyword>
<sequence>SIYEAYVVFVIRVEHPRVKQGRSSAASELYTRQRMNKLAHIFISIFLLLSGLIPAVQQSQEQIDFNDLGRDAIVIDSPALKNPAFCSTLVTAAKTTAKTTNFKARRMYFQNLTSAAFHRSSEYMTPYMFQSNYLRI</sequence>
<dbReference type="Proteomes" id="UP000465778">
    <property type="component" value="Unassembled WGS sequence"/>
</dbReference>
<reference evidence="2 3" key="1">
    <citation type="journal article" date="2020" name="G3 (Bethesda)">
        <title>Whole Genome Sequencing and Comparative Genomics of Two Nematicidal Bacillus Strains Reveals a Wide Range of Possible Virulence Factors.</title>
        <authorList>
            <person name="Susic N."/>
            <person name="Janezic S."/>
            <person name="Rupnik M."/>
            <person name="Geric Stare B."/>
        </authorList>
    </citation>
    <scope>NUCLEOTIDE SEQUENCE [LARGE SCALE GENOMIC DNA]</scope>
    <source>
        <strain evidence="2 3">I-1582</strain>
    </source>
</reference>
<keyword evidence="1" id="KW-1133">Transmembrane helix</keyword>
<dbReference type="EMBL" id="VDEM01000109">
    <property type="protein sequence ID" value="KAF0821430.1"/>
    <property type="molecule type" value="Genomic_DNA"/>
</dbReference>
<accession>A0A800MSF0</accession>